<gene>
    <name evidence="14" type="ORF">M407DRAFT_71934</name>
</gene>
<keyword evidence="8" id="KW-0156">Chromatin regulator</keyword>
<evidence type="ECO:0000256" key="1">
    <source>
        <dbReference type="ARBA" id="ARBA00004123"/>
    </source>
</evidence>
<dbReference type="GO" id="GO:1990467">
    <property type="term" value="C:NuA3a histone acetyltransferase complex"/>
    <property type="evidence" value="ECO:0007669"/>
    <property type="project" value="TreeGrafter"/>
</dbReference>
<evidence type="ECO:0000256" key="6">
    <source>
        <dbReference type="ARBA" id="ARBA00022771"/>
    </source>
</evidence>
<keyword evidence="7" id="KW-0862">Zinc</keyword>
<evidence type="ECO:0000256" key="9">
    <source>
        <dbReference type="ARBA" id="ARBA00022990"/>
    </source>
</evidence>
<dbReference type="Gene3D" id="3.40.630.30">
    <property type="match status" value="1"/>
</dbReference>
<dbReference type="InterPro" id="IPR050603">
    <property type="entry name" value="MYST_HAT"/>
</dbReference>
<keyword evidence="10 12" id="KW-0539">Nucleus</keyword>
<dbReference type="Proteomes" id="UP000054248">
    <property type="component" value="Unassembled WGS sequence"/>
</dbReference>
<evidence type="ECO:0000256" key="12">
    <source>
        <dbReference type="RuleBase" id="RU361211"/>
    </source>
</evidence>
<keyword evidence="4" id="KW-0808">Transferase</keyword>
<comment type="similarity">
    <text evidence="2 12">Belongs to the MYST (SAS/MOZ) family.</text>
</comment>
<dbReference type="InterPro" id="IPR016181">
    <property type="entry name" value="Acyl_CoA_acyltransferase"/>
</dbReference>
<dbReference type="GO" id="GO:0005634">
    <property type="term" value="C:nucleus"/>
    <property type="evidence" value="ECO:0007669"/>
    <property type="project" value="UniProtKB-SubCell"/>
</dbReference>
<dbReference type="EC" id="2.3.1.48" evidence="3 12"/>
<dbReference type="HOGENOM" id="CLU_011815_0_3_1"/>
<dbReference type="PANTHER" id="PTHR10615:SF161">
    <property type="entry name" value="HISTONE ACETYLTRANSFERASE KAT7"/>
    <property type="match status" value="1"/>
</dbReference>
<comment type="catalytic activity">
    <reaction evidence="12">
        <text>L-lysyl-[protein] + acetyl-CoA = N(6)-acetyl-L-lysyl-[protein] + CoA + H(+)</text>
        <dbReference type="Rhea" id="RHEA:45948"/>
        <dbReference type="Rhea" id="RHEA-COMP:9752"/>
        <dbReference type="Rhea" id="RHEA-COMP:10731"/>
        <dbReference type="ChEBI" id="CHEBI:15378"/>
        <dbReference type="ChEBI" id="CHEBI:29969"/>
        <dbReference type="ChEBI" id="CHEBI:57287"/>
        <dbReference type="ChEBI" id="CHEBI:57288"/>
        <dbReference type="ChEBI" id="CHEBI:61930"/>
        <dbReference type="EC" id="2.3.1.48"/>
    </reaction>
</comment>
<dbReference type="GO" id="GO:0004402">
    <property type="term" value="F:histone acetyltransferase activity"/>
    <property type="evidence" value="ECO:0007669"/>
    <property type="project" value="InterPro"/>
</dbReference>
<dbReference type="GO" id="GO:0008270">
    <property type="term" value="F:zinc ion binding"/>
    <property type="evidence" value="ECO:0007669"/>
    <property type="project" value="UniProtKB-KW"/>
</dbReference>
<reference evidence="14 15" key="1">
    <citation type="submission" date="2014-04" db="EMBL/GenBank/DDBJ databases">
        <authorList>
            <consortium name="DOE Joint Genome Institute"/>
            <person name="Kuo A."/>
            <person name="Girlanda M."/>
            <person name="Perotto S."/>
            <person name="Kohler A."/>
            <person name="Nagy L.G."/>
            <person name="Floudas D."/>
            <person name="Copeland A."/>
            <person name="Barry K.W."/>
            <person name="Cichocki N."/>
            <person name="Veneault-Fourrey C."/>
            <person name="LaButti K."/>
            <person name="Lindquist E.A."/>
            <person name="Lipzen A."/>
            <person name="Lundell T."/>
            <person name="Morin E."/>
            <person name="Murat C."/>
            <person name="Sun H."/>
            <person name="Tunlid A."/>
            <person name="Henrissat B."/>
            <person name="Grigoriev I.V."/>
            <person name="Hibbett D.S."/>
            <person name="Martin F."/>
            <person name="Nordberg H.P."/>
            <person name="Cantor M.N."/>
            <person name="Hua S.X."/>
        </authorList>
    </citation>
    <scope>NUCLEOTIDE SEQUENCE [LARGE SCALE GENOMIC DNA]</scope>
    <source>
        <strain evidence="14 15">MUT 4182</strain>
    </source>
</reference>
<keyword evidence="9" id="KW-0007">Acetylation</keyword>
<evidence type="ECO:0000256" key="2">
    <source>
        <dbReference type="ARBA" id="ARBA00010107"/>
    </source>
</evidence>
<dbReference type="InterPro" id="IPR040706">
    <property type="entry name" value="Zf-MYST"/>
</dbReference>
<organism evidence="14 15">
    <name type="scientific">Tulasnella calospora MUT 4182</name>
    <dbReference type="NCBI Taxonomy" id="1051891"/>
    <lineage>
        <taxon>Eukaryota</taxon>
        <taxon>Fungi</taxon>
        <taxon>Dikarya</taxon>
        <taxon>Basidiomycota</taxon>
        <taxon>Agaricomycotina</taxon>
        <taxon>Agaricomycetes</taxon>
        <taxon>Cantharellales</taxon>
        <taxon>Tulasnellaceae</taxon>
        <taxon>Tulasnella</taxon>
    </lineage>
</organism>
<dbReference type="SUPFAM" id="SSF55729">
    <property type="entry name" value="Acyl-CoA N-acyltransferases (Nat)"/>
    <property type="match status" value="1"/>
</dbReference>
<dbReference type="EMBL" id="KN822995">
    <property type="protein sequence ID" value="KIO28368.1"/>
    <property type="molecule type" value="Genomic_DNA"/>
</dbReference>
<feature type="active site" description="Proton donor/acceptor" evidence="11">
    <location>
        <position position="227"/>
    </location>
</feature>
<evidence type="ECO:0000256" key="4">
    <source>
        <dbReference type="ARBA" id="ARBA00022679"/>
    </source>
</evidence>
<comment type="subcellular location">
    <subcellularLocation>
        <location evidence="1 12">Nucleus</location>
    </subcellularLocation>
</comment>
<dbReference type="GO" id="GO:0006357">
    <property type="term" value="P:regulation of transcription by RNA polymerase II"/>
    <property type="evidence" value="ECO:0007669"/>
    <property type="project" value="TreeGrafter"/>
</dbReference>
<dbReference type="InterPro" id="IPR002717">
    <property type="entry name" value="HAT_MYST-type"/>
</dbReference>
<evidence type="ECO:0000256" key="10">
    <source>
        <dbReference type="ARBA" id="ARBA00023242"/>
    </source>
</evidence>
<evidence type="ECO:0000313" key="15">
    <source>
        <dbReference type="Proteomes" id="UP000054248"/>
    </source>
</evidence>
<keyword evidence="6" id="KW-0863">Zinc-finger</keyword>
<evidence type="ECO:0000256" key="5">
    <source>
        <dbReference type="ARBA" id="ARBA00022723"/>
    </source>
</evidence>
<evidence type="ECO:0000256" key="3">
    <source>
        <dbReference type="ARBA" id="ARBA00013184"/>
    </source>
</evidence>
<keyword evidence="15" id="KW-1185">Reference proteome</keyword>
<keyword evidence="5" id="KW-0479">Metal-binding</keyword>
<reference evidence="15" key="2">
    <citation type="submission" date="2015-01" db="EMBL/GenBank/DDBJ databases">
        <title>Evolutionary Origins and Diversification of the Mycorrhizal Mutualists.</title>
        <authorList>
            <consortium name="DOE Joint Genome Institute"/>
            <consortium name="Mycorrhizal Genomics Consortium"/>
            <person name="Kohler A."/>
            <person name="Kuo A."/>
            <person name="Nagy L.G."/>
            <person name="Floudas D."/>
            <person name="Copeland A."/>
            <person name="Barry K.W."/>
            <person name="Cichocki N."/>
            <person name="Veneault-Fourrey C."/>
            <person name="LaButti K."/>
            <person name="Lindquist E.A."/>
            <person name="Lipzen A."/>
            <person name="Lundell T."/>
            <person name="Morin E."/>
            <person name="Murat C."/>
            <person name="Riley R."/>
            <person name="Ohm R."/>
            <person name="Sun H."/>
            <person name="Tunlid A."/>
            <person name="Henrissat B."/>
            <person name="Grigoriev I.V."/>
            <person name="Hibbett D.S."/>
            <person name="Martin F."/>
        </authorList>
    </citation>
    <scope>NUCLEOTIDE SEQUENCE [LARGE SCALE GENOMIC DNA]</scope>
    <source>
        <strain evidence="15">MUT 4182</strain>
    </source>
</reference>
<proteinExistence type="inferred from homology"/>
<evidence type="ECO:0000259" key="13">
    <source>
        <dbReference type="PROSITE" id="PS51726"/>
    </source>
</evidence>
<dbReference type="InterPro" id="IPR036388">
    <property type="entry name" value="WH-like_DNA-bd_sf"/>
</dbReference>
<sequence length="261" mass="30141">MDPELLPPNVRPLRSLASHLHLHDLATTSPRFNSAFDKGKEKWVEPFTAKSAQPVTGPSRIRTIRFGEFEIDTWYDAPFPEEYASVPDGMLWICEFCLKYMKSRFSAGRHRLKCKARHPPGDEIYRDETISVFEIYCQNLCLLSKMFLDHKSLFYDVEPFLFYVMTETDDVGARFIGYFSKEKRSPKEYNLSCIMTLPVRQKKGYGNFLIDFSYLLSKKEGRIGGPETPLSALGALSYKRYRTLSTMYYLKSDPTDVTLPG</sequence>
<dbReference type="FunFam" id="3.40.630.30:FF:000001">
    <property type="entry name" value="Histone acetyltransferase"/>
    <property type="match status" value="1"/>
</dbReference>
<dbReference type="GO" id="GO:0003712">
    <property type="term" value="F:transcription coregulator activity"/>
    <property type="evidence" value="ECO:0007669"/>
    <property type="project" value="TreeGrafter"/>
</dbReference>
<evidence type="ECO:0000256" key="7">
    <source>
        <dbReference type="ARBA" id="ARBA00022833"/>
    </source>
</evidence>
<dbReference type="OrthoDB" id="787137at2759"/>
<dbReference type="STRING" id="1051891.A0A0C3L3S8"/>
<dbReference type="GO" id="GO:0003682">
    <property type="term" value="F:chromatin binding"/>
    <property type="evidence" value="ECO:0007669"/>
    <property type="project" value="TreeGrafter"/>
</dbReference>
<name>A0A0C3L3S8_9AGAM</name>
<evidence type="ECO:0000256" key="11">
    <source>
        <dbReference type="PIRSR" id="PIRSR602717-51"/>
    </source>
</evidence>
<dbReference type="FunFam" id="3.30.60.60:FF:000001">
    <property type="entry name" value="Histone acetyltransferase"/>
    <property type="match status" value="1"/>
</dbReference>
<evidence type="ECO:0000313" key="14">
    <source>
        <dbReference type="EMBL" id="KIO28368.1"/>
    </source>
</evidence>
<dbReference type="Gene3D" id="3.30.60.60">
    <property type="entry name" value="N-acetyl transferase-like"/>
    <property type="match status" value="1"/>
</dbReference>
<dbReference type="Pfam" id="PF17772">
    <property type="entry name" value="zf-MYST"/>
    <property type="match status" value="1"/>
</dbReference>
<dbReference type="Pfam" id="PF01853">
    <property type="entry name" value="MOZ_SAS"/>
    <property type="match status" value="1"/>
</dbReference>
<dbReference type="GO" id="GO:0031507">
    <property type="term" value="P:heterochromatin formation"/>
    <property type="evidence" value="ECO:0007669"/>
    <property type="project" value="UniProtKB-ARBA"/>
</dbReference>
<dbReference type="AlphaFoldDB" id="A0A0C3L3S8"/>
<dbReference type="PROSITE" id="PS51726">
    <property type="entry name" value="MYST_HAT"/>
    <property type="match status" value="1"/>
</dbReference>
<dbReference type="PANTHER" id="PTHR10615">
    <property type="entry name" value="HISTONE ACETYLTRANSFERASE"/>
    <property type="match status" value="1"/>
</dbReference>
<protein>
    <recommendedName>
        <fullName evidence="3 12">Histone acetyltransferase</fullName>
        <ecNumber evidence="3 12">2.3.1.48</ecNumber>
    </recommendedName>
</protein>
<evidence type="ECO:0000256" key="8">
    <source>
        <dbReference type="ARBA" id="ARBA00022853"/>
    </source>
</evidence>
<dbReference type="Gene3D" id="1.10.10.10">
    <property type="entry name" value="Winged helix-like DNA-binding domain superfamily/Winged helix DNA-binding domain"/>
    <property type="match status" value="1"/>
</dbReference>
<accession>A0A0C3L3S8</accession>
<feature type="domain" description="MYST-type HAT" evidence="13">
    <location>
        <begin position="56"/>
        <end position="261"/>
    </location>
</feature>
<feature type="non-terminal residue" evidence="14">
    <location>
        <position position="261"/>
    </location>
</feature>